<evidence type="ECO:0000313" key="1">
    <source>
        <dbReference type="EMBL" id="CAB0006537.1"/>
    </source>
</evidence>
<sequence length="51" mass="5995">MILPQYRLAGSTCPWNVYHPSVIDLRYFWPTMEATSPPLWPWTYLLQGLIA</sequence>
<evidence type="ECO:0000313" key="2">
    <source>
        <dbReference type="Proteomes" id="UP000479000"/>
    </source>
</evidence>
<proteinExistence type="predicted"/>
<gene>
    <name evidence="1" type="ORF">NTEN_LOCUS12014</name>
</gene>
<feature type="non-terminal residue" evidence="1">
    <location>
        <position position="51"/>
    </location>
</feature>
<keyword evidence="2" id="KW-1185">Reference proteome</keyword>
<organism evidence="1 2">
    <name type="scientific">Nesidiocoris tenuis</name>
    <dbReference type="NCBI Taxonomy" id="355587"/>
    <lineage>
        <taxon>Eukaryota</taxon>
        <taxon>Metazoa</taxon>
        <taxon>Ecdysozoa</taxon>
        <taxon>Arthropoda</taxon>
        <taxon>Hexapoda</taxon>
        <taxon>Insecta</taxon>
        <taxon>Pterygota</taxon>
        <taxon>Neoptera</taxon>
        <taxon>Paraneoptera</taxon>
        <taxon>Hemiptera</taxon>
        <taxon>Heteroptera</taxon>
        <taxon>Panheteroptera</taxon>
        <taxon>Cimicomorpha</taxon>
        <taxon>Miridae</taxon>
        <taxon>Dicyphina</taxon>
        <taxon>Nesidiocoris</taxon>
    </lineage>
</organism>
<reference evidence="1 2" key="1">
    <citation type="submission" date="2020-02" db="EMBL/GenBank/DDBJ databases">
        <authorList>
            <person name="Ferguson B K."/>
        </authorList>
    </citation>
    <scope>NUCLEOTIDE SEQUENCE [LARGE SCALE GENOMIC DNA]</scope>
</reference>
<dbReference type="EMBL" id="CADCXU010017711">
    <property type="protein sequence ID" value="CAB0006537.1"/>
    <property type="molecule type" value="Genomic_DNA"/>
</dbReference>
<protein>
    <submittedName>
        <fullName evidence="1">Uncharacterized protein</fullName>
    </submittedName>
</protein>
<name>A0A6H5GR17_9HEMI</name>
<accession>A0A6H5GR17</accession>
<dbReference type="Proteomes" id="UP000479000">
    <property type="component" value="Unassembled WGS sequence"/>
</dbReference>
<dbReference type="AlphaFoldDB" id="A0A6H5GR17"/>